<keyword evidence="2" id="KW-1185">Reference proteome</keyword>
<reference evidence="1 2" key="1">
    <citation type="journal article" date="2015" name="Genome Announc.">
        <title>Expanding the biotechnology potential of lactobacilli through comparative genomics of 213 strains and associated genera.</title>
        <authorList>
            <person name="Sun Z."/>
            <person name="Harris H.M."/>
            <person name="McCann A."/>
            <person name="Guo C."/>
            <person name="Argimon S."/>
            <person name="Zhang W."/>
            <person name="Yang X."/>
            <person name="Jeffery I.B."/>
            <person name="Cooney J.C."/>
            <person name="Kagawa T.F."/>
            <person name="Liu W."/>
            <person name="Song Y."/>
            <person name="Salvetti E."/>
            <person name="Wrobel A."/>
            <person name="Rasinkangas P."/>
            <person name="Parkhill J."/>
            <person name="Rea M.C."/>
            <person name="O'Sullivan O."/>
            <person name="Ritari J."/>
            <person name="Douillard F.P."/>
            <person name="Paul Ross R."/>
            <person name="Yang R."/>
            <person name="Briner A.E."/>
            <person name="Felis G.E."/>
            <person name="de Vos W.M."/>
            <person name="Barrangou R."/>
            <person name="Klaenhammer T.R."/>
            <person name="Caufield P.W."/>
            <person name="Cui Y."/>
            <person name="Zhang H."/>
            <person name="O'Toole P.W."/>
        </authorList>
    </citation>
    <scope>NUCLEOTIDE SEQUENCE [LARGE SCALE GENOMIC DNA]</scope>
    <source>
        <strain evidence="1 2">DSM 18001</strain>
    </source>
</reference>
<gene>
    <name evidence="1" type="ORF">IV81_GL000387</name>
</gene>
<comment type="caution">
    <text evidence="1">The sequence shown here is derived from an EMBL/GenBank/DDBJ whole genome shotgun (WGS) entry which is preliminary data.</text>
</comment>
<sequence length="297" mass="34398">MLVLLNWKFICGDDNMIQIGMSTWADHPSLSVEGKEKSTLDEYAGHFPVVEVDSSFYAIPSLSNIVNWQHQVPENFKFIFKASRVMTLHDTNDDEEYLTPERRMEFTSFRKVMQPLINSQQLESVLFQFPPSFRCDLTNIRYLFEIREMMGNLPIAVEFRNSSWFTKALEADTISYLERLNMINVTVDEPFDGNLGMPLVLQVTSTDKAMFRLHGRNAKGWFNSGKEWRRERTNYRYSTDELNELAKWIKAVAEQVSDVTVIFNNNGNHDAVDNGEELQKILGLHFEGLGPVQMDLF</sequence>
<evidence type="ECO:0008006" key="3">
    <source>
        <dbReference type="Google" id="ProtNLM"/>
    </source>
</evidence>
<dbReference type="PANTHER" id="PTHR30348">
    <property type="entry name" value="UNCHARACTERIZED PROTEIN YECE"/>
    <property type="match status" value="1"/>
</dbReference>
<dbReference type="PATRIC" id="fig|331679.3.peg.393"/>
<dbReference type="InterPro" id="IPR036520">
    <property type="entry name" value="UPF0759_sf"/>
</dbReference>
<protein>
    <recommendedName>
        <fullName evidence="3">DUF72 domain-containing protein</fullName>
    </recommendedName>
</protein>
<dbReference type="PANTHER" id="PTHR30348:SF13">
    <property type="entry name" value="UPF0759 PROTEIN YUNF"/>
    <property type="match status" value="1"/>
</dbReference>
<dbReference type="Proteomes" id="UP000051859">
    <property type="component" value="Unassembled WGS sequence"/>
</dbReference>
<evidence type="ECO:0000313" key="2">
    <source>
        <dbReference type="Proteomes" id="UP000051859"/>
    </source>
</evidence>
<dbReference type="EMBL" id="JQBX01000012">
    <property type="protein sequence ID" value="KRN93646.1"/>
    <property type="molecule type" value="Genomic_DNA"/>
</dbReference>
<dbReference type="Gene3D" id="3.20.20.410">
    <property type="entry name" value="Protein of unknown function UPF0759"/>
    <property type="match status" value="1"/>
</dbReference>
<dbReference type="STRING" id="331679.IV81_GL000387"/>
<evidence type="ECO:0000313" key="1">
    <source>
        <dbReference type="EMBL" id="KRN93646.1"/>
    </source>
</evidence>
<dbReference type="InterPro" id="IPR002763">
    <property type="entry name" value="DUF72"/>
</dbReference>
<dbReference type="Pfam" id="PF01904">
    <property type="entry name" value="DUF72"/>
    <property type="match status" value="1"/>
</dbReference>
<accession>A0A0R2KW05</accession>
<proteinExistence type="predicted"/>
<dbReference type="SUPFAM" id="SSF117396">
    <property type="entry name" value="TM1631-like"/>
    <property type="match status" value="1"/>
</dbReference>
<dbReference type="AlphaFoldDB" id="A0A0R2KW05"/>
<organism evidence="1 2">
    <name type="scientific">Pediococcus stilesii</name>
    <dbReference type="NCBI Taxonomy" id="331679"/>
    <lineage>
        <taxon>Bacteria</taxon>
        <taxon>Bacillati</taxon>
        <taxon>Bacillota</taxon>
        <taxon>Bacilli</taxon>
        <taxon>Lactobacillales</taxon>
        <taxon>Lactobacillaceae</taxon>
        <taxon>Pediococcus</taxon>
    </lineage>
</organism>
<name>A0A0R2KW05_9LACO</name>